<feature type="disulfide bond" evidence="7">
    <location>
        <begin position="39"/>
        <end position="80"/>
    </location>
</feature>
<dbReference type="CDD" id="cd02954">
    <property type="entry name" value="DIM1"/>
    <property type="match status" value="1"/>
</dbReference>
<dbReference type="Proteomes" id="UP000193144">
    <property type="component" value="Unassembled WGS sequence"/>
</dbReference>
<dbReference type="InterPro" id="IPR004123">
    <property type="entry name" value="Dim1"/>
</dbReference>
<sequence>MGSMLIHHLKSAWHVDQAILFHREEVVAIRFGRDGDPECMVVDEQLAKIAPKVANFAAIYLVDLDQVPDFNSMYELYDPCSVLFFWRNKHMLCDFGTGKSKFHLFYFILIYALTVPQGNNNKLNFPTTNKQELIDIIETIYRGAKKGHGLVVSPKDYSFRHKY</sequence>
<name>A0A1Y2A364_9PLEO</name>
<dbReference type="InterPro" id="IPR036249">
    <property type="entry name" value="Thioredoxin-like_sf"/>
</dbReference>
<dbReference type="PANTHER" id="PTHR12052">
    <property type="entry name" value="THIOREDOXIN-LIKE PROTEN 4A, 4B"/>
    <property type="match status" value="1"/>
</dbReference>
<comment type="subcellular location">
    <subcellularLocation>
        <location evidence="1 6">Nucleus</location>
    </subcellularLocation>
</comment>
<dbReference type="SMART" id="SM01410">
    <property type="entry name" value="DIM1"/>
    <property type="match status" value="1"/>
</dbReference>
<dbReference type="Pfam" id="PF02966">
    <property type="entry name" value="DIM1"/>
    <property type="match status" value="2"/>
</dbReference>
<reference evidence="8 9" key="1">
    <citation type="submission" date="2016-07" db="EMBL/GenBank/DDBJ databases">
        <title>Pervasive Adenine N6-methylation of Active Genes in Fungi.</title>
        <authorList>
            <consortium name="DOE Joint Genome Institute"/>
            <person name="Mondo S.J."/>
            <person name="Dannebaum R.O."/>
            <person name="Kuo R.C."/>
            <person name="Labutti K."/>
            <person name="Haridas S."/>
            <person name="Kuo A."/>
            <person name="Salamov A."/>
            <person name="Ahrendt S.R."/>
            <person name="Lipzen A."/>
            <person name="Sullivan W."/>
            <person name="Andreopoulos W.B."/>
            <person name="Clum A."/>
            <person name="Lindquist E."/>
            <person name="Daum C."/>
            <person name="Ramamoorthy G.K."/>
            <person name="Gryganskyi A."/>
            <person name="Culley D."/>
            <person name="Magnuson J.K."/>
            <person name="James T.Y."/>
            <person name="O'Malley M.A."/>
            <person name="Stajich J.E."/>
            <person name="Spatafora J.W."/>
            <person name="Visel A."/>
            <person name="Grigoriev I.V."/>
        </authorList>
    </citation>
    <scope>NUCLEOTIDE SEQUENCE [LARGE SCALE GENOMIC DNA]</scope>
    <source>
        <strain evidence="8 9">CBS 115471</strain>
    </source>
</reference>
<protein>
    <recommendedName>
        <fullName evidence="6">Spliceosomal protein DIB1</fullName>
    </recommendedName>
</protein>
<dbReference type="GO" id="GO:0005682">
    <property type="term" value="C:U5 snRNP"/>
    <property type="evidence" value="ECO:0007669"/>
    <property type="project" value="UniProtKB-UniRule"/>
</dbReference>
<accession>A0A1Y2A364</accession>
<keyword evidence="9" id="KW-1185">Reference proteome</keyword>
<dbReference type="GO" id="GO:0000398">
    <property type="term" value="P:mRNA splicing, via spliceosome"/>
    <property type="evidence" value="ECO:0007669"/>
    <property type="project" value="UniProtKB-UniRule"/>
</dbReference>
<dbReference type="OrthoDB" id="147752at2759"/>
<gene>
    <name evidence="8" type="ORF">BCR34DRAFT_506709</name>
</gene>
<comment type="function">
    <text evidence="6">Essential role in pre-mRNA splicing. Also essential for entry into mitosis (G2/M progression) as well as for chromosome segregation during mitosis.</text>
</comment>
<evidence type="ECO:0000256" key="1">
    <source>
        <dbReference type="ARBA" id="ARBA00004123"/>
    </source>
</evidence>
<evidence type="ECO:0000256" key="4">
    <source>
        <dbReference type="ARBA" id="ARBA00023187"/>
    </source>
</evidence>
<evidence type="ECO:0000256" key="7">
    <source>
        <dbReference type="PIRSR" id="PIRSR017199-1"/>
    </source>
</evidence>
<comment type="caution">
    <text evidence="8">The sequence shown here is derived from an EMBL/GenBank/DDBJ whole genome shotgun (WGS) entry which is preliminary data.</text>
</comment>
<dbReference type="STRING" id="1231657.A0A1Y2A364"/>
<keyword evidence="3 6" id="KW-0507">mRNA processing</keyword>
<dbReference type="GO" id="GO:0046540">
    <property type="term" value="C:U4/U6 x U5 tri-snRNP complex"/>
    <property type="evidence" value="ECO:0007669"/>
    <property type="project" value="UniProtKB-UniRule"/>
</dbReference>
<comment type="similarity">
    <text evidence="2 6">Belongs to the DIM1 family.</text>
</comment>
<evidence type="ECO:0000256" key="6">
    <source>
        <dbReference type="PIRNR" id="PIRNR017199"/>
    </source>
</evidence>
<dbReference type="GO" id="GO:0005681">
    <property type="term" value="C:spliceosomal complex"/>
    <property type="evidence" value="ECO:0007669"/>
    <property type="project" value="TreeGrafter"/>
</dbReference>
<proteinExistence type="inferred from homology"/>
<evidence type="ECO:0000256" key="5">
    <source>
        <dbReference type="ARBA" id="ARBA00023242"/>
    </source>
</evidence>
<dbReference type="EMBL" id="MCFA01000016">
    <property type="protein sequence ID" value="ORY16737.1"/>
    <property type="molecule type" value="Genomic_DNA"/>
</dbReference>
<dbReference type="PANTHER" id="PTHR12052:SF5">
    <property type="entry name" value="THIOREDOXIN-LIKE PROTEIN 4A"/>
    <property type="match status" value="1"/>
</dbReference>
<dbReference type="PIRSF" id="PIRSF017199">
    <property type="entry name" value="mRNA_splic_U5"/>
    <property type="match status" value="1"/>
</dbReference>
<evidence type="ECO:0000256" key="2">
    <source>
        <dbReference type="ARBA" id="ARBA00008241"/>
    </source>
</evidence>
<keyword evidence="5 6" id="KW-0539">Nucleus</keyword>
<dbReference type="Gene3D" id="3.40.30.10">
    <property type="entry name" value="Glutaredoxin"/>
    <property type="match status" value="1"/>
</dbReference>
<organism evidence="8 9">
    <name type="scientific">Clohesyomyces aquaticus</name>
    <dbReference type="NCBI Taxonomy" id="1231657"/>
    <lineage>
        <taxon>Eukaryota</taxon>
        <taxon>Fungi</taxon>
        <taxon>Dikarya</taxon>
        <taxon>Ascomycota</taxon>
        <taxon>Pezizomycotina</taxon>
        <taxon>Dothideomycetes</taxon>
        <taxon>Pleosporomycetidae</taxon>
        <taxon>Pleosporales</taxon>
        <taxon>Lindgomycetaceae</taxon>
        <taxon>Clohesyomyces</taxon>
    </lineage>
</organism>
<evidence type="ECO:0000313" key="9">
    <source>
        <dbReference type="Proteomes" id="UP000193144"/>
    </source>
</evidence>
<evidence type="ECO:0000313" key="8">
    <source>
        <dbReference type="EMBL" id="ORY16737.1"/>
    </source>
</evidence>
<keyword evidence="4 6" id="KW-0508">mRNA splicing</keyword>
<dbReference type="AlphaFoldDB" id="A0A1Y2A364"/>
<evidence type="ECO:0000256" key="3">
    <source>
        <dbReference type="ARBA" id="ARBA00022664"/>
    </source>
</evidence>
<dbReference type="SUPFAM" id="SSF52833">
    <property type="entry name" value="Thioredoxin-like"/>
    <property type="match status" value="1"/>
</dbReference>